<organism evidence="2 3">
    <name type="scientific">Pseudoduganella aquatica</name>
    <dbReference type="NCBI Taxonomy" id="2660641"/>
    <lineage>
        <taxon>Bacteria</taxon>
        <taxon>Pseudomonadati</taxon>
        <taxon>Pseudomonadota</taxon>
        <taxon>Betaproteobacteria</taxon>
        <taxon>Burkholderiales</taxon>
        <taxon>Oxalobacteraceae</taxon>
        <taxon>Telluria group</taxon>
        <taxon>Pseudoduganella</taxon>
    </lineage>
</organism>
<dbReference type="AlphaFoldDB" id="A0A7X4HGB4"/>
<feature type="region of interest" description="Disordered" evidence="1">
    <location>
        <begin position="49"/>
        <end position="68"/>
    </location>
</feature>
<dbReference type="RefSeq" id="WP_161074992.1">
    <property type="nucleotide sequence ID" value="NZ_CP086370.1"/>
</dbReference>
<evidence type="ECO:0000313" key="3">
    <source>
        <dbReference type="Proteomes" id="UP000450676"/>
    </source>
</evidence>
<evidence type="ECO:0000256" key="1">
    <source>
        <dbReference type="SAM" id="MobiDB-lite"/>
    </source>
</evidence>
<name>A0A7X4HGB4_9BURK</name>
<protein>
    <submittedName>
        <fullName evidence="2">Uncharacterized protein</fullName>
    </submittedName>
</protein>
<keyword evidence="3" id="KW-1185">Reference proteome</keyword>
<proteinExistence type="predicted"/>
<dbReference type="EMBL" id="WWCU01000043">
    <property type="protein sequence ID" value="MYN10709.1"/>
    <property type="molecule type" value="Genomic_DNA"/>
</dbReference>
<evidence type="ECO:0000313" key="2">
    <source>
        <dbReference type="EMBL" id="MYN10709.1"/>
    </source>
</evidence>
<dbReference type="Proteomes" id="UP000450676">
    <property type="component" value="Unassembled WGS sequence"/>
</dbReference>
<accession>A0A7X4HGB4</accession>
<reference evidence="2 3" key="1">
    <citation type="submission" date="2019-12" db="EMBL/GenBank/DDBJ databases">
        <title>Novel species isolated from a subtropical stream in China.</title>
        <authorList>
            <person name="Lu H."/>
        </authorList>
    </citation>
    <scope>NUCLEOTIDE SEQUENCE [LARGE SCALE GENOMIC DNA]</scope>
    <source>
        <strain evidence="2 3">FT127W</strain>
    </source>
</reference>
<comment type="caution">
    <text evidence="2">The sequence shown here is derived from an EMBL/GenBank/DDBJ whole genome shotgun (WGS) entry which is preliminary data.</text>
</comment>
<sequence length="68" mass="7781">MTTIHISLPDQLVHDAGELGLLDPVTLAELLQNEIRRRTFTDIFAVSHRLATESEPEQDPEPPQRHRK</sequence>
<gene>
    <name evidence="2" type="ORF">GTP77_25645</name>
</gene>